<protein>
    <submittedName>
        <fullName evidence="3">Universal stress protein UspA</fullName>
    </submittedName>
</protein>
<evidence type="ECO:0000259" key="2">
    <source>
        <dbReference type="Pfam" id="PF00582"/>
    </source>
</evidence>
<keyword evidence="4" id="KW-1185">Reference proteome</keyword>
<dbReference type="PANTHER" id="PTHR46268:SF6">
    <property type="entry name" value="UNIVERSAL STRESS PROTEIN UP12"/>
    <property type="match status" value="1"/>
</dbReference>
<reference evidence="3 4" key="1">
    <citation type="journal article" date="2019" name="Int. J. Syst. Evol. Microbiol.">
        <title>Thermogemmatispora aurantia sp. nov. and Thermogemmatispora argillosa sp. nov., within the class Ktedonobacteria, and emended description of the genus Thermogemmatispora.</title>
        <authorList>
            <person name="Zheng Y."/>
            <person name="Wang C.M."/>
            <person name="Sakai Y."/>
            <person name="Abe K."/>
            <person name="Yokota A."/>
            <person name="Yabe S."/>
        </authorList>
    </citation>
    <scope>NUCLEOTIDE SEQUENCE [LARGE SCALE GENOMIC DNA]</scope>
    <source>
        <strain evidence="3 4">A1-2</strain>
    </source>
</reference>
<proteinExistence type="inferred from homology"/>
<comment type="caution">
    <text evidence="3">The sequence shown here is derived from an EMBL/GenBank/DDBJ whole genome shotgun (WGS) entry which is preliminary data.</text>
</comment>
<comment type="similarity">
    <text evidence="1">Belongs to the universal stress protein A family.</text>
</comment>
<dbReference type="Gene3D" id="3.40.50.620">
    <property type="entry name" value="HUPs"/>
    <property type="match status" value="2"/>
</dbReference>
<evidence type="ECO:0000256" key="1">
    <source>
        <dbReference type="ARBA" id="ARBA00008791"/>
    </source>
</evidence>
<dbReference type="RefSeq" id="WP_170293241.1">
    <property type="nucleotide sequence ID" value="NZ_BKZV01000003.1"/>
</dbReference>
<dbReference type="SUPFAM" id="SSF52402">
    <property type="entry name" value="Adenine nucleotide alpha hydrolases-like"/>
    <property type="match status" value="2"/>
</dbReference>
<dbReference type="PANTHER" id="PTHR46268">
    <property type="entry name" value="STRESS RESPONSE PROTEIN NHAX"/>
    <property type="match status" value="1"/>
</dbReference>
<accession>A0A5J4KB41</accession>
<dbReference type="EMBL" id="BKZV01000003">
    <property type="protein sequence ID" value="GER83890.1"/>
    <property type="molecule type" value="Genomic_DNA"/>
</dbReference>
<dbReference type="InterPro" id="IPR014729">
    <property type="entry name" value="Rossmann-like_a/b/a_fold"/>
</dbReference>
<evidence type="ECO:0000313" key="4">
    <source>
        <dbReference type="Proteomes" id="UP000334820"/>
    </source>
</evidence>
<feature type="domain" description="UspA" evidence="2">
    <location>
        <begin position="159"/>
        <end position="318"/>
    </location>
</feature>
<feature type="domain" description="UspA" evidence="2">
    <location>
        <begin position="1"/>
        <end position="140"/>
    </location>
</feature>
<dbReference type="Pfam" id="PF00582">
    <property type="entry name" value="Usp"/>
    <property type="match status" value="2"/>
</dbReference>
<organism evidence="3 4">
    <name type="scientific">Thermogemmatispora aurantia</name>
    <dbReference type="NCBI Taxonomy" id="2045279"/>
    <lineage>
        <taxon>Bacteria</taxon>
        <taxon>Bacillati</taxon>
        <taxon>Chloroflexota</taxon>
        <taxon>Ktedonobacteria</taxon>
        <taxon>Thermogemmatisporales</taxon>
        <taxon>Thermogemmatisporaceae</taxon>
        <taxon>Thermogemmatispora</taxon>
    </lineage>
</organism>
<name>A0A5J4KB41_9CHLR</name>
<dbReference type="Proteomes" id="UP000334820">
    <property type="component" value="Unassembled WGS sequence"/>
</dbReference>
<dbReference type="CDD" id="cd00293">
    <property type="entry name" value="USP-like"/>
    <property type="match status" value="2"/>
</dbReference>
<evidence type="ECO:0000313" key="3">
    <source>
        <dbReference type="EMBL" id="GER83890.1"/>
    </source>
</evidence>
<dbReference type="AlphaFoldDB" id="A0A5J4KB41"/>
<sequence length="338" mass="36725">MFQRIFVPLDGSRRAEQAIGIAAHLAAAAHGSVLLFQAVDLQPERWPVFFRSQQVLEAATFTAVAQAQAYLEQQARDSALTGLPVEARARAGKAASTILREIEATQADLLVLACHGPNPWAVGSVTAQLIRHAPVPLLIWREDSPSLSQADMQTRRRWRLLAPLDGSLWARAALEPAVALMQALATQAEISVHLLRVVVPVPVQGEQEGARWLLQQRLRQAEESLSQAGKELERLWRRSAATVQPPALTWSVAVDPDVVHAIGQVAHPDEPFPGRDGTGTPDLLLLSAWGSNEADQRRLGSVAERLLQLVSLPILLVPTRALIQILHGAAQAPPQMGQ</sequence>
<gene>
    <name evidence="3" type="ORF">KTAU_25270</name>
</gene>
<dbReference type="InterPro" id="IPR006015">
    <property type="entry name" value="Universal_stress_UspA"/>
</dbReference>
<dbReference type="PRINTS" id="PR01438">
    <property type="entry name" value="UNVRSLSTRESS"/>
</dbReference>
<dbReference type="InterPro" id="IPR006016">
    <property type="entry name" value="UspA"/>
</dbReference>